<evidence type="ECO:0000313" key="5">
    <source>
        <dbReference type="Proteomes" id="UP000887574"/>
    </source>
</evidence>
<dbReference type="Proteomes" id="UP000887574">
    <property type="component" value="Unplaced"/>
</dbReference>
<dbReference type="WBParaSite" id="jg23010">
    <property type="protein sequence ID" value="jg23010"/>
    <property type="gene ID" value="jg23010"/>
</dbReference>
<evidence type="ECO:0000256" key="2">
    <source>
        <dbReference type="ARBA" id="ARBA00023002"/>
    </source>
</evidence>
<feature type="signal peptide" evidence="4">
    <location>
        <begin position="1"/>
        <end position="19"/>
    </location>
</feature>
<organism evidence="5 6">
    <name type="scientific">Ditylenchus dipsaci</name>
    <dbReference type="NCBI Taxonomy" id="166011"/>
    <lineage>
        <taxon>Eukaryota</taxon>
        <taxon>Metazoa</taxon>
        <taxon>Ecdysozoa</taxon>
        <taxon>Nematoda</taxon>
        <taxon>Chromadorea</taxon>
        <taxon>Rhabditida</taxon>
        <taxon>Tylenchina</taxon>
        <taxon>Tylenchomorpha</taxon>
        <taxon>Sphaerularioidea</taxon>
        <taxon>Anguinidae</taxon>
        <taxon>Anguininae</taxon>
        <taxon>Ditylenchus</taxon>
    </lineage>
</organism>
<keyword evidence="5" id="KW-1185">Reference proteome</keyword>
<accession>A0A915DUQ6</accession>
<evidence type="ECO:0000256" key="1">
    <source>
        <dbReference type="ARBA" id="ARBA00006484"/>
    </source>
</evidence>
<evidence type="ECO:0000256" key="4">
    <source>
        <dbReference type="SAM" id="SignalP"/>
    </source>
</evidence>
<dbReference type="GO" id="GO:0016491">
    <property type="term" value="F:oxidoreductase activity"/>
    <property type="evidence" value="ECO:0007669"/>
    <property type="project" value="UniProtKB-KW"/>
</dbReference>
<reference evidence="6" key="1">
    <citation type="submission" date="2022-11" db="UniProtKB">
        <authorList>
            <consortium name="WormBaseParasite"/>
        </authorList>
    </citation>
    <scope>IDENTIFICATION</scope>
</reference>
<dbReference type="SUPFAM" id="SSF51735">
    <property type="entry name" value="NAD(P)-binding Rossmann-fold domains"/>
    <property type="match status" value="1"/>
</dbReference>
<dbReference type="InterPro" id="IPR036291">
    <property type="entry name" value="NAD(P)-bd_dom_sf"/>
</dbReference>
<sequence>MWSASRIIACSPLFAICFASCGNFRSLQVFVLLIPGPHHQSKLNLKNRTVLITGASTGVGRALAFEFYAKGAKVILTARSIDKLRELCNELEDMDDERAGKPSPAYVLINNAGVSNRGSCQQTSINVQRQVMEVNFFGQAAITKTLLESIPDDGAIVTVNSLQGRVALPYRSAYSASKHAQQAFFDSLRSEERPQLQVLVVNAGYINTGFGSRALDIHGRPVGVEDTNQLKGLSAEAAAHKIVCALVNRNTRFLLC</sequence>
<dbReference type="PRINTS" id="PR00081">
    <property type="entry name" value="GDHRDH"/>
</dbReference>
<dbReference type="AlphaFoldDB" id="A0A915DUQ6"/>
<evidence type="ECO:0000313" key="6">
    <source>
        <dbReference type="WBParaSite" id="jg23010"/>
    </source>
</evidence>
<dbReference type="PANTHER" id="PTHR44196">
    <property type="entry name" value="DEHYDROGENASE/REDUCTASE SDR FAMILY MEMBER 7B"/>
    <property type="match status" value="1"/>
</dbReference>
<protein>
    <submittedName>
        <fullName evidence="6">Uncharacterized protein</fullName>
    </submittedName>
</protein>
<dbReference type="PANTHER" id="PTHR44196:SF1">
    <property type="entry name" value="DEHYDROGENASE_REDUCTASE SDR FAMILY MEMBER 7B"/>
    <property type="match status" value="1"/>
</dbReference>
<feature type="chain" id="PRO_5037157055" evidence="4">
    <location>
        <begin position="20"/>
        <end position="256"/>
    </location>
</feature>
<dbReference type="PRINTS" id="PR00080">
    <property type="entry name" value="SDRFAMILY"/>
</dbReference>
<dbReference type="Pfam" id="PF00106">
    <property type="entry name" value="adh_short"/>
    <property type="match status" value="2"/>
</dbReference>
<dbReference type="GO" id="GO:0016020">
    <property type="term" value="C:membrane"/>
    <property type="evidence" value="ECO:0007669"/>
    <property type="project" value="TreeGrafter"/>
</dbReference>
<name>A0A915DUQ6_9BILA</name>
<evidence type="ECO:0000256" key="3">
    <source>
        <dbReference type="RuleBase" id="RU000363"/>
    </source>
</evidence>
<dbReference type="Gene3D" id="3.40.50.720">
    <property type="entry name" value="NAD(P)-binding Rossmann-like Domain"/>
    <property type="match status" value="2"/>
</dbReference>
<keyword evidence="2" id="KW-0560">Oxidoreductase</keyword>
<dbReference type="InterPro" id="IPR002347">
    <property type="entry name" value="SDR_fam"/>
</dbReference>
<proteinExistence type="inferred from homology"/>
<keyword evidence="4" id="KW-0732">Signal</keyword>
<comment type="similarity">
    <text evidence="1 3">Belongs to the short-chain dehydrogenases/reductases (SDR) family.</text>
</comment>